<dbReference type="NCBIfam" id="TIGR02869">
    <property type="entry name" value="spore_SleB"/>
    <property type="match status" value="1"/>
</dbReference>
<dbReference type="InterPro" id="IPR036366">
    <property type="entry name" value="PGBDSf"/>
</dbReference>
<dbReference type="InterPro" id="IPR042047">
    <property type="entry name" value="SleB_dom1"/>
</dbReference>
<keyword evidence="4 10" id="KW-0732">Signal</keyword>
<feature type="region of interest" description="Disordered" evidence="9">
    <location>
        <begin position="110"/>
        <end position="131"/>
    </location>
</feature>
<evidence type="ECO:0000259" key="11">
    <source>
        <dbReference type="Pfam" id="PF01471"/>
    </source>
</evidence>
<dbReference type="Pfam" id="PF07486">
    <property type="entry name" value="Hydrolase_2"/>
    <property type="match status" value="1"/>
</dbReference>
<protein>
    <recommendedName>
        <fullName evidence="2 8">Spore cortex-lytic enzyme</fullName>
    </recommendedName>
</protein>
<dbReference type="GO" id="GO:0008745">
    <property type="term" value="F:N-acetylmuramoyl-L-alanine amidase activity"/>
    <property type="evidence" value="ECO:0007669"/>
    <property type="project" value="UniProtKB-EC"/>
</dbReference>
<evidence type="ECO:0000256" key="10">
    <source>
        <dbReference type="SAM" id="SignalP"/>
    </source>
</evidence>
<name>A0ABT9XF72_9BACL</name>
<keyword evidence="14" id="KW-1185">Reference proteome</keyword>
<evidence type="ECO:0000256" key="8">
    <source>
        <dbReference type="NCBIfam" id="TIGR02869"/>
    </source>
</evidence>
<feature type="domain" description="Cell wall hydrolase SleB" evidence="12">
    <location>
        <begin position="166"/>
        <end position="265"/>
    </location>
</feature>
<reference evidence="13 14" key="1">
    <citation type="submission" date="2023-07" db="EMBL/GenBank/DDBJ databases">
        <title>Genomic Encyclopedia of Type Strains, Phase IV (KMG-IV): sequencing the most valuable type-strain genomes for metagenomic binning, comparative biology and taxonomic classification.</title>
        <authorList>
            <person name="Goeker M."/>
        </authorList>
    </citation>
    <scope>NUCLEOTIDE SEQUENCE [LARGE SCALE GENOMIC DNA]</scope>
    <source>
        <strain evidence="13 14">DSM 4006</strain>
    </source>
</reference>
<dbReference type="Gene3D" id="1.10.10.2520">
    <property type="entry name" value="Cell wall hydrolase SleB, domain 1"/>
    <property type="match status" value="1"/>
</dbReference>
<proteinExistence type="inferred from homology"/>
<keyword evidence="3" id="KW-0309">Germination</keyword>
<feature type="domain" description="Peptidoglycan binding-like" evidence="11">
    <location>
        <begin position="43"/>
        <end position="98"/>
    </location>
</feature>
<comment type="similarity">
    <text evidence="1">Belongs to the SleB family.</text>
</comment>
<sequence length="267" mass="28284">MRRGRRFIGAITGCLAALVVTFAAGPPPVNAFTMETLTVGSRGYNVDELQARLGFLGYYHGKIDGDFGWDTYWAVRDFQYNFMGRATGIVDLKTRQKLVAATKGWHYRPAGASGSSSSSANQSASSGGSSAAGSAAAADALPSTAGGLSQSDLSLMAHVVYAEARGEPFEGQVAVAAVILNRLKDPSKFPHTVAGIIYQPLAFTSVQDGQINLTPNAQAKEAVMDAVEGWDPSHGATYYFDPATATSPWIWSKPEIVTIGHHIFCSS</sequence>
<dbReference type="Proteomes" id="UP001232973">
    <property type="component" value="Unassembled WGS sequence"/>
</dbReference>
<evidence type="ECO:0000256" key="4">
    <source>
        <dbReference type="ARBA" id="ARBA00022729"/>
    </source>
</evidence>
<dbReference type="RefSeq" id="WP_274455878.1">
    <property type="nucleotide sequence ID" value="NZ_CP067097.1"/>
</dbReference>
<feature type="chain" id="PRO_5045999090" description="Spore cortex-lytic enzyme" evidence="10">
    <location>
        <begin position="32"/>
        <end position="267"/>
    </location>
</feature>
<organism evidence="13 14">
    <name type="scientific">Alicyclobacillus cycloheptanicus</name>
    <dbReference type="NCBI Taxonomy" id="1457"/>
    <lineage>
        <taxon>Bacteria</taxon>
        <taxon>Bacillati</taxon>
        <taxon>Bacillota</taxon>
        <taxon>Bacilli</taxon>
        <taxon>Bacillales</taxon>
        <taxon>Alicyclobacillaceae</taxon>
        <taxon>Alicyclobacillus</taxon>
    </lineage>
</organism>
<dbReference type="InterPro" id="IPR011105">
    <property type="entry name" value="Cell_wall_hydrolase_SleB"/>
</dbReference>
<evidence type="ECO:0000313" key="13">
    <source>
        <dbReference type="EMBL" id="MDQ0188478.1"/>
    </source>
</evidence>
<comment type="caution">
    <text evidence="13">The sequence shown here is derived from an EMBL/GenBank/DDBJ whole genome shotgun (WGS) entry which is preliminary data.</text>
</comment>
<evidence type="ECO:0000256" key="5">
    <source>
        <dbReference type="ARBA" id="ARBA00022801"/>
    </source>
</evidence>
<evidence type="ECO:0000256" key="2">
    <source>
        <dbReference type="ARBA" id="ARBA00018364"/>
    </source>
</evidence>
<evidence type="ECO:0000256" key="7">
    <source>
        <dbReference type="ARBA" id="ARBA00023316"/>
    </source>
</evidence>
<evidence type="ECO:0000256" key="9">
    <source>
        <dbReference type="SAM" id="MobiDB-lite"/>
    </source>
</evidence>
<accession>A0ABT9XF72</accession>
<dbReference type="SUPFAM" id="SSF47090">
    <property type="entry name" value="PGBD-like"/>
    <property type="match status" value="1"/>
</dbReference>
<evidence type="ECO:0000256" key="6">
    <source>
        <dbReference type="ARBA" id="ARBA00022969"/>
    </source>
</evidence>
<dbReference type="Pfam" id="PF01471">
    <property type="entry name" value="PG_binding_1"/>
    <property type="match status" value="1"/>
</dbReference>
<dbReference type="InterPro" id="IPR002477">
    <property type="entry name" value="Peptidoglycan-bd-like"/>
</dbReference>
<feature type="signal peptide" evidence="10">
    <location>
        <begin position="1"/>
        <end position="31"/>
    </location>
</feature>
<gene>
    <name evidence="13" type="ORF">J2S03_000282</name>
</gene>
<keyword evidence="7" id="KW-0961">Cell wall biogenesis/degradation</keyword>
<evidence type="ECO:0000259" key="12">
    <source>
        <dbReference type="Pfam" id="PF07486"/>
    </source>
</evidence>
<keyword evidence="5 13" id="KW-0378">Hydrolase</keyword>
<dbReference type="Gene3D" id="6.20.240.60">
    <property type="match status" value="1"/>
</dbReference>
<evidence type="ECO:0000256" key="1">
    <source>
        <dbReference type="ARBA" id="ARBA00007010"/>
    </source>
</evidence>
<dbReference type="InterPro" id="IPR014224">
    <property type="entry name" value="Spore_cortex_SleB"/>
</dbReference>
<evidence type="ECO:0000256" key="3">
    <source>
        <dbReference type="ARBA" id="ARBA00022544"/>
    </source>
</evidence>
<dbReference type="EMBL" id="JAUSTP010000001">
    <property type="protein sequence ID" value="MDQ0188478.1"/>
    <property type="molecule type" value="Genomic_DNA"/>
</dbReference>
<keyword evidence="6" id="KW-0749">Sporulation</keyword>
<dbReference type="InterPro" id="IPR036365">
    <property type="entry name" value="PGBD-like_sf"/>
</dbReference>
<evidence type="ECO:0000313" key="14">
    <source>
        <dbReference type="Proteomes" id="UP001232973"/>
    </source>
</evidence>
<dbReference type="Gene3D" id="1.10.101.10">
    <property type="entry name" value="PGBD-like superfamily/PGBD"/>
    <property type="match status" value="1"/>
</dbReference>